<proteinExistence type="predicted"/>
<feature type="transmembrane region" description="Helical" evidence="1">
    <location>
        <begin position="118"/>
        <end position="140"/>
    </location>
</feature>
<feature type="transmembrane region" description="Helical" evidence="1">
    <location>
        <begin position="160"/>
        <end position="179"/>
    </location>
</feature>
<comment type="caution">
    <text evidence="2">The sequence shown here is derived from an EMBL/GenBank/DDBJ whole genome shotgun (WGS) entry which is preliminary data.</text>
</comment>
<keyword evidence="1" id="KW-0472">Membrane</keyword>
<dbReference type="AlphaFoldDB" id="A0A4R8IKR8"/>
<protein>
    <recommendedName>
        <fullName evidence="4">Transmembrane protein</fullName>
    </recommendedName>
</protein>
<sequence length="197" mass="21757">MWRWRPASGGLALGLLLALLISRPWLEAGMAWHMGVQIPLLVVVGALLAGHWRARLSPPGIRRYRATLLLFALFTLALWMLPRLLDAALHQLPVELAKWFSLPLAGAALRLAWPHLPVILRGVLHLEAIATLLRLGWLYLQAPERYCVSYGIGDQQSLGYLLVIYGALYGGLLAIKILFLPGGVRPLHVESSNAKLS</sequence>
<name>A0A4R8IKR8_9GAMM</name>
<keyword evidence="1" id="KW-0812">Transmembrane</keyword>
<accession>A0A4R8IKR8</accession>
<dbReference type="EMBL" id="SOQX01000007">
    <property type="protein sequence ID" value="TDX99629.1"/>
    <property type="molecule type" value="Genomic_DNA"/>
</dbReference>
<gene>
    <name evidence="2" type="ORF">EDC23_2414</name>
</gene>
<dbReference type="Proteomes" id="UP000294914">
    <property type="component" value="Unassembled WGS sequence"/>
</dbReference>
<dbReference type="RefSeq" id="WP_134084857.1">
    <property type="nucleotide sequence ID" value="NZ_SOQX01000007.1"/>
</dbReference>
<reference evidence="2 3" key="1">
    <citation type="submission" date="2019-03" db="EMBL/GenBank/DDBJ databases">
        <title>Genomic Encyclopedia of Type Strains, Phase IV (KMG-IV): sequencing the most valuable type-strain genomes for metagenomic binning, comparative biology and taxonomic classification.</title>
        <authorList>
            <person name="Goeker M."/>
        </authorList>
    </citation>
    <scope>NUCLEOTIDE SEQUENCE [LARGE SCALE GENOMIC DNA]</scope>
    <source>
        <strain evidence="2 3">DSM 16326</strain>
    </source>
</reference>
<keyword evidence="3" id="KW-1185">Reference proteome</keyword>
<evidence type="ECO:0000313" key="2">
    <source>
        <dbReference type="EMBL" id="TDX99629.1"/>
    </source>
</evidence>
<feature type="transmembrane region" description="Helical" evidence="1">
    <location>
        <begin position="32"/>
        <end position="52"/>
    </location>
</feature>
<evidence type="ECO:0000256" key="1">
    <source>
        <dbReference type="SAM" id="Phobius"/>
    </source>
</evidence>
<feature type="transmembrane region" description="Helical" evidence="1">
    <location>
        <begin position="64"/>
        <end position="84"/>
    </location>
</feature>
<evidence type="ECO:0000313" key="3">
    <source>
        <dbReference type="Proteomes" id="UP000294914"/>
    </source>
</evidence>
<organism evidence="2 3">
    <name type="scientific">Thiohalophilus thiocyanatoxydans</name>
    <dbReference type="NCBI Taxonomy" id="381308"/>
    <lineage>
        <taxon>Bacteria</taxon>
        <taxon>Pseudomonadati</taxon>
        <taxon>Pseudomonadota</taxon>
        <taxon>Gammaproteobacteria</taxon>
        <taxon>Thiohalomonadales</taxon>
        <taxon>Thiohalophilaceae</taxon>
        <taxon>Thiohalophilus</taxon>
    </lineage>
</organism>
<evidence type="ECO:0008006" key="4">
    <source>
        <dbReference type="Google" id="ProtNLM"/>
    </source>
</evidence>
<dbReference type="OrthoDB" id="2388670at2"/>
<keyword evidence="1" id="KW-1133">Transmembrane helix</keyword>